<dbReference type="PANTHER" id="PTHR28304:SF2">
    <property type="entry name" value="PEROXISOMAL MEMBRANE PROTEIN PEX29"/>
    <property type="match status" value="1"/>
</dbReference>
<feature type="domain" description="TECPR1-like DysF" evidence="7">
    <location>
        <begin position="159"/>
        <end position="594"/>
    </location>
</feature>
<evidence type="ECO:0000256" key="2">
    <source>
        <dbReference type="ARBA" id="ARBA00022692"/>
    </source>
</evidence>
<dbReference type="GO" id="GO:0007031">
    <property type="term" value="P:peroxisome organization"/>
    <property type="evidence" value="ECO:0007669"/>
    <property type="project" value="UniProtKB-ARBA"/>
</dbReference>
<feature type="transmembrane region" description="Helical" evidence="6">
    <location>
        <begin position="195"/>
        <end position="220"/>
    </location>
</feature>
<evidence type="ECO:0000259" key="7">
    <source>
        <dbReference type="Pfam" id="PF06398"/>
    </source>
</evidence>
<evidence type="ECO:0000256" key="3">
    <source>
        <dbReference type="ARBA" id="ARBA00022989"/>
    </source>
</evidence>
<proteinExistence type="predicted"/>
<evidence type="ECO:0000256" key="6">
    <source>
        <dbReference type="SAM" id="Phobius"/>
    </source>
</evidence>
<evidence type="ECO:0000313" key="8">
    <source>
        <dbReference type="EMBL" id="KAG7660381.1"/>
    </source>
</evidence>
<dbReference type="GeneID" id="73472906"/>
<comment type="subcellular location">
    <subcellularLocation>
        <location evidence="1">Membrane</location>
        <topology evidence="1">Multi-pass membrane protein</topology>
    </subcellularLocation>
</comment>
<dbReference type="GO" id="GO:0005778">
    <property type="term" value="C:peroxisomal membrane"/>
    <property type="evidence" value="ECO:0007669"/>
    <property type="project" value="TreeGrafter"/>
</dbReference>
<keyword evidence="2 6" id="KW-0812">Transmembrane</keyword>
<evidence type="ECO:0000313" key="9">
    <source>
        <dbReference type="Proteomes" id="UP000694255"/>
    </source>
</evidence>
<feature type="compositionally biased region" description="Polar residues" evidence="5">
    <location>
        <begin position="76"/>
        <end position="92"/>
    </location>
</feature>
<comment type="caution">
    <text evidence="8">The sequence shown here is derived from an EMBL/GenBank/DDBJ whole genome shotgun (WGS) entry which is preliminary data.</text>
</comment>
<gene>
    <name evidence="8" type="ORF">J8A68_006107</name>
</gene>
<keyword evidence="4 6" id="KW-0472">Membrane</keyword>
<dbReference type="AlphaFoldDB" id="A0A8J5Q4G4"/>
<dbReference type="InterPro" id="IPR010482">
    <property type="entry name" value="TECPR1-like_DysF"/>
</dbReference>
<dbReference type="RefSeq" id="XP_049260615.1">
    <property type="nucleotide sequence ID" value="XM_049410245.1"/>
</dbReference>
<dbReference type="EMBL" id="JAGSYN010000314">
    <property type="protein sequence ID" value="KAG7660381.1"/>
    <property type="molecule type" value="Genomic_DNA"/>
</dbReference>
<accession>A0A8J5Q4G4</accession>
<sequence>MDSVSNLIGNLLSIEDTAKEDNDRSKLRKAAKRHISIDLENFTSFWKRDATQESNNPIPSNNGLNTNNTPGGSGSAAGSNDTLTSGGEPTSTIMSNTSSYSTYLGTAAAAAASTSSSQFLSDKLMEKVLSIMGSNETMDEHESKILSYRAEASKSRPGLSLAIMQKHSNMLHQRNSGTYILINSIIDFLNWTNPYFTMGILLIITHVILKPYLITIVPIVNVLGNIMIPHYLVIYPPDSTFYHQYFEQNPLPAKVRVNKYKIPKPIPVLSQEFVMNLTDTQNFMEFYIKCWDYMVWLTKDYLYFKDEKVSSAIFISLISLMVSSLYLVPLGVDYLLKHFIIVKLWGIINIWLFVVMNHPLIKGQLLEWFYSEHTRLNFQNYANRIEEKLTQSLVDDQQDQKTMDLYKLFHQDLEETNNNSTQDVEMFGYPTTVEIYELQKLDRRTKIWRLVGFTPNFYTTNTATRRFNSAIISQLEMNNETIDDFYDDYYNNNDDETNNQYSELPFKRLPKKESLSEIKPPKNYTFVPGSKWKLDYETNKWVEENLIKDLVIIDDDEKWAYDAIPAMFDNEDGTNSDVNDYIPRQYYRRRRWIRDIIRESNNNNNKRH</sequence>
<keyword evidence="9" id="KW-1185">Reference proteome</keyword>
<protein>
    <recommendedName>
        <fullName evidence="7">TECPR1-like DysF domain-containing protein</fullName>
    </recommendedName>
</protein>
<evidence type="ECO:0000256" key="4">
    <source>
        <dbReference type="ARBA" id="ARBA00023136"/>
    </source>
</evidence>
<feature type="region of interest" description="Disordered" evidence="5">
    <location>
        <begin position="51"/>
        <end position="92"/>
    </location>
</feature>
<evidence type="ECO:0000256" key="5">
    <source>
        <dbReference type="SAM" id="MobiDB-lite"/>
    </source>
</evidence>
<dbReference type="InterPro" id="IPR052816">
    <property type="entry name" value="Peroxisomal_Membrane_PEX28-32"/>
</dbReference>
<feature type="transmembrane region" description="Helical" evidence="6">
    <location>
        <begin position="334"/>
        <end position="355"/>
    </location>
</feature>
<feature type="compositionally biased region" description="Low complexity" evidence="5">
    <location>
        <begin position="54"/>
        <end position="70"/>
    </location>
</feature>
<dbReference type="OrthoDB" id="74314at2759"/>
<name>A0A8J5Q4G4_9ASCO</name>
<organism evidence="8 9">
    <name type="scientific">[Candida] subhashii</name>
    <dbReference type="NCBI Taxonomy" id="561895"/>
    <lineage>
        <taxon>Eukaryota</taxon>
        <taxon>Fungi</taxon>
        <taxon>Dikarya</taxon>
        <taxon>Ascomycota</taxon>
        <taxon>Saccharomycotina</taxon>
        <taxon>Pichiomycetes</taxon>
        <taxon>Debaryomycetaceae</taxon>
        <taxon>Spathaspora</taxon>
    </lineage>
</organism>
<keyword evidence="3 6" id="KW-1133">Transmembrane helix</keyword>
<dbReference type="Pfam" id="PF06398">
    <property type="entry name" value="Pex24p"/>
    <property type="match status" value="1"/>
</dbReference>
<evidence type="ECO:0000256" key="1">
    <source>
        <dbReference type="ARBA" id="ARBA00004141"/>
    </source>
</evidence>
<dbReference type="Proteomes" id="UP000694255">
    <property type="component" value="Unassembled WGS sequence"/>
</dbReference>
<dbReference type="PANTHER" id="PTHR28304">
    <property type="entry name" value="PEROXISOMAL MEMBRANE PROTEIN PEX29"/>
    <property type="match status" value="1"/>
</dbReference>
<reference evidence="8 9" key="1">
    <citation type="journal article" date="2021" name="DNA Res.">
        <title>Genome analysis of Candida subhashii reveals its hybrid nature and dual mitochondrial genome conformations.</title>
        <authorList>
            <person name="Mixao V."/>
            <person name="Hegedusova E."/>
            <person name="Saus E."/>
            <person name="Pryszcz L.P."/>
            <person name="Cillingova A."/>
            <person name="Nosek J."/>
            <person name="Gabaldon T."/>
        </authorList>
    </citation>
    <scope>NUCLEOTIDE SEQUENCE [LARGE SCALE GENOMIC DNA]</scope>
    <source>
        <strain evidence="8 9">CBS 10753</strain>
    </source>
</reference>
<feature type="transmembrane region" description="Helical" evidence="6">
    <location>
        <begin position="309"/>
        <end position="328"/>
    </location>
</feature>